<organism evidence="1 2">
    <name type="scientific">Mycobacterium avium (strain 104)</name>
    <dbReference type="NCBI Taxonomy" id="243243"/>
    <lineage>
        <taxon>Bacteria</taxon>
        <taxon>Bacillati</taxon>
        <taxon>Actinomycetota</taxon>
        <taxon>Actinomycetes</taxon>
        <taxon>Mycobacteriales</taxon>
        <taxon>Mycobacteriaceae</taxon>
        <taxon>Mycobacterium</taxon>
        <taxon>Mycobacterium avium complex (MAC)</taxon>
    </lineage>
</organism>
<dbReference type="NCBIfam" id="TIGR00026">
    <property type="entry name" value="hi_GC_TIGR00026"/>
    <property type="match status" value="1"/>
</dbReference>
<dbReference type="AlphaFoldDB" id="A0A0H2ZVL8"/>
<name>A0A0H2ZVL8_MYCA1</name>
<dbReference type="Proteomes" id="UP000001574">
    <property type="component" value="Chromosome"/>
</dbReference>
<evidence type="ECO:0000313" key="2">
    <source>
        <dbReference type="Proteomes" id="UP000001574"/>
    </source>
</evidence>
<evidence type="ECO:0000313" key="1">
    <source>
        <dbReference type="EMBL" id="ABK65890.1"/>
    </source>
</evidence>
<dbReference type="EMBL" id="CP000479">
    <property type="protein sequence ID" value="ABK65890.1"/>
    <property type="molecule type" value="Genomic_DNA"/>
</dbReference>
<sequence length="142" mass="15411">MSPGACELDGGMQLPQGLARFNRHVTNPIQRMWAGWLPPFGIVEHVGRRSGKPYRTPVNLFSADVDGKPGVAILLTYGPDRDWLKNLTAAGGGRIRSRGKTFGVADPRVVSKAEAASHLRPGVRGVFARLPFEQAVLLTRTP</sequence>
<dbReference type="Gene3D" id="2.30.110.10">
    <property type="entry name" value="Electron Transport, Fmn-binding Protein, Chain A"/>
    <property type="match status" value="1"/>
</dbReference>
<reference evidence="1 2" key="1">
    <citation type="submission" date="2006-10" db="EMBL/GenBank/DDBJ databases">
        <authorList>
            <person name="Fleischmann R.D."/>
            <person name="Dodson R.J."/>
            <person name="Haft D.H."/>
            <person name="Merkel J.S."/>
            <person name="Nelson W.C."/>
            <person name="Fraser C.M."/>
        </authorList>
    </citation>
    <scope>NUCLEOTIDE SEQUENCE [LARGE SCALE GENOMIC DNA]</scope>
    <source>
        <strain evidence="1 2">104</strain>
    </source>
</reference>
<accession>A0A0H2ZVL8</accession>
<dbReference type="HOGENOM" id="CLU_141082_2_0_11"/>
<evidence type="ECO:0008006" key="3">
    <source>
        <dbReference type="Google" id="ProtNLM"/>
    </source>
</evidence>
<protein>
    <recommendedName>
        <fullName evidence="3">Peptidase</fullName>
    </recommendedName>
</protein>
<dbReference type="InterPro" id="IPR004378">
    <property type="entry name" value="F420H2_quin_Rdtase"/>
</dbReference>
<gene>
    <name evidence="1" type="ordered locus">MAV_4623</name>
</gene>
<proteinExistence type="predicted"/>
<dbReference type="KEGG" id="mav:MAV_4623"/>
<dbReference type="GO" id="GO:0016491">
    <property type="term" value="F:oxidoreductase activity"/>
    <property type="evidence" value="ECO:0007669"/>
    <property type="project" value="InterPro"/>
</dbReference>
<dbReference type="InterPro" id="IPR012349">
    <property type="entry name" value="Split_barrel_FMN-bd"/>
</dbReference>